<evidence type="ECO:0000313" key="5">
    <source>
        <dbReference type="EMBL" id="RKS68217.1"/>
    </source>
</evidence>
<proteinExistence type="predicted"/>
<evidence type="ECO:0000256" key="2">
    <source>
        <dbReference type="ARBA" id="ARBA00022741"/>
    </source>
</evidence>
<evidence type="ECO:0000256" key="3">
    <source>
        <dbReference type="ARBA" id="ARBA00022840"/>
    </source>
</evidence>
<feature type="domain" description="ABC transporter" evidence="4">
    <location>
        <begin position="4"/>
        <end position="230"/>
    </location>
</feature>
<dbReference type="Proteomes" id="UP000274601">
    <property type="component" value="Unassembled WGS sequence"/>
</dbReference>
<dbReference type="Gene3D" id="3.40.50.300">
    <property type="entry name" value="P-loop containing nucleotide triphosphate hydrolases"/>
    <property type="match status" value="1"/>
</dbReference>
<dbReference type="PANTHER" id="PTHR42939:SF1">
    <property type="entry name" value="ABC TRANSPORTER ATP-BINDING PROTEIN ALBC-RELATED"/>
    <property type="match status" value="1"/>
</dbReference>
<dbReference type="PROSITE" id="PS00211">
    <property type="entry name" value="ABC_TRANSPORTER_1"/>
    <property type="match status" value="1"/>
</dbReference>
<dbReference type="RefSeq" id="WP_121438135.1">
    <property type="nucleotide sequence ID" value="NZ_RBWU01000008.1"/>
</dbReference>
<evidence type="ECO:0000256" key="1">
    <source>
        <dbReference type="ARBA" id="ARBA00022448"/>
    </source>
</evidence>
<keyword evidence="3 5" id="KW-0067">ATP-binding</keyword>
<evidence type="ECO:0000313" key="6">
    <source>
        <dbReference type="Proteomes" id="UP000274601"/>
    </source>
</evidence>
<dbReference type="SMART" id="SM00382">
    <property type="entry name" value="AAA"/>
    <property type="match status" value="1"/>
</dbReference>
<dbReference type="CDD" id="cd03230">
    <property type="entry name" value="ABC_DR_subfamily_A"/>
    <property type="match status" value="1"/>
</dbReference>
<dbReference type="InterPro" id="IPR051782">
    <property type="entry name" value="ABC_Transporter_VariousFunc"/>
</dbReference>
<dbReference type="SUPFAM" id="SSF52540">
    <property type="entry name" value="P-loop containing nucleoside triphosphate hydrolases"/>
    <property type="match status" value="1"/>
</dbReference>
<protein>
    <submittedName>
        <fullName evidence="5">ABC-2 type transport system ATP-binding protein</fullName>
    </submittedName>
</protein>
<dbReference type="OrthoDB" id="9804819at2"/>
<keyword evidence="1" id="KW-0813">Transport</keyword>
<gene>
    <name evidence="5" type="ORF">BZB76_6471</name>
</gene>
<reference evidence="5 6" key="1">
    <citation type="submission" date="2018-10" db="EMBL/GenBank/DDBJ databases">
        <title>Genomic Encyclopedia of Archaeal and Bacterial Type Strains, Phase II (KMG-II): from individual species to whole genera.</title>
        <authorList>
            <person name="Goeker M."/>
        </authorList>
    </citation>
    <scope>NUCLEOTIDE SEQUENCE [LARGE SCALE GENOMIC DNA]</scope>
    <source>
        <strain evidence="5 6">DSM 43383</strain>
    </source>
</reference>
<dbReference type="EMBL" id="RBWU01000008">
    <property type="protein sequence ID" value="RKS68217.1"/>
    <property type="molecule type" value="Genomic_DNA"/>
</dbReference>
<organism evidence="5 6">
    <name type="scientific">Actinomadura pelletieri DSM 43383</name>
    <dbReference type="NCBI Taxonomy" id="1120940"/>
    <lineage>
        <taxon>Bacteria</taxon>
        <taxon>Bacillati</taxon>
        <taxon>Actinomycetota</taxon>
        <taxon>Actinomycetes</taxon>
        <taxon>Streptosporangiales</taxon>
        <taxon>Thermomonosporaceae</taxon>
        <taxon>Actinomadura</taxon>
    </lineage>
</organism>
<dbReference type="InterPro" id="IPR003593">
    <property type="entry name" value="AAA+_ATPase"/>
</dbReference>
<keyword evidence="2" id="KW-0547">Nucleotide-binding</keyword>
<accession>A0A495Q9T7</accession>
<sequence length="242" mass="26435">MTTLIVEDLHKSFGAKRAVRGVSFEGRTGEILALLGPNGAGKTTTLRCVAGLLRPDSGTVSLADEDGTRRAPRGAVAFTPDEPDLYPGLTVAEHLRFIALAHRLRDWNDRAAGLLERFRLTEQVDALPDELSHGMRRKVAIIMALLHGARVLILDEPFNGLDPQAVRELRDLMTDLARDGAAVVLSTHRLEETERLADRIAVAHQGRVVAQGTLAELWQAAELEPGTELETVFLTLTDGLRD</sequence>
<comment type="caution">
    <text evidence="5">The sequence shown here is derived from an EMBL/GenBank/DDBJ whole genome shotgun (WGS) entry which is preliminary data.</text>
</comment>
<dbReference type="GO" id="GO:0016887">
    <property type="term" value="F:ATP hydrolysis activity"/>
    <property type="evidence" value="ECO:0007669"/>
    <property type="project" value="InterPro"/>
</dbReference>
<dbReference type="Pfam" id="PF00005">
    <property type="entry name" value="ABC_tran"/>
    <property type="match status" value="1"/>
</dbReference>
<dbReference type="PROSITE" id="PS50893">
    <property type="entry name" value="ABC_TRANSPORTER_2"/>
    <property type="match status" value="1"/>
</dbReference>
<keyword evidence="6" id="KW-1185">Reference proteome</keyword>
<dbReference type="InterPro" id="IPR003439">
    <property type="entry name" value="ABC_transporter-like_ATP-bd"/>
</dbReference>
<dbReference type="AlphaFoldDB" id="A0A495Q9T7"/>
<dbReference type="InterPro" id="IPR027417">
    <property type="entry name" value="P-loop_NTPase"/>
</dbReference>
<dbReference type="GO" id="GO:0005524">
    <property type="term" value="F:ATP binding"/>
    <property type="evidence" value="ECO:0007669"/>
    <property type="project" value="UniProtKB-KW"/>
</dbReference>
<dbReference type="PANTHER" id="PTHR42939">
    <property type="entry name" value="ABC TRANSPORTER ATP-BINDING PROTEIN ALBC-RELATED"/>
    <property type="match status" value="1"/>
</dbReference>
<evidence type="ECO:0000259" key="4">
    <source>
        <dbReference type="PROSITE" id="PS50893"/>
    </source>
</evidence>
<dbReference type="InterPro" id="IPR017871">
    <property type="entry name" value="ABC_transporter-like_CS"/>
</dbReference>
<name>A0A495Q9T7_9ACTN</name>